<feature type="region of interest" description="Disordered" evidence="1">
    <location>
        <begin position="50"/>
        <end position="76"/>
    </location>
</feature>
<proteinExistence type="predicted"/>
<protein>
    <submittedName>
        <fullName evidence="3">Uncharacterized protein</fullName>
    </submittedName>
</protein>
<sequence>MRLVERFLGGLGFMAPVLLAAVVAVLLLELILHIARPSAAAGFASEPTSLVTESAPESPWEGPAPRPSEAPLLDDAPPTEECREGFFLLFPAKGGGTACAANPASSRDHLGLPDASWFQETGGIPEVRHGDPVDDGLCACLNALPAFSFDASTSSGPPVKQVLHRATRLPITKWVCGDRCRNKPEDAKLDVEEAVDAGQETGKKAEDWLREWLPGWRWVFATQQTVLWIYLGLAGLMGVRGWLSLRLWRLPGDERARFLASSHVLSEFTVNLPIVLGVVGTLIAIAYAVQDKFQAGASVFVETFSGSFHIAVTTTICGGLVHACCFLLSAMDHWITGAAES</sequence>
<reference evidence="3" key="1">
    <citation type="submission" date="2019-02" db="EMBL/GenBank/DDBJ databases">
        <authorList>
            <person name="Gruber-Vodicka R. H."/>
            <person name="Seah K. B. B."/>
        </authorList>
    </citation>
    <scope>NUCLEOTIDE SEQUENCE</scope>
    <source>
        <strain evidence="3">BECK_BZ163</strain>
        <strain evidence="5">BECK_BZ164</strain>
        <strain evidence="4">BECK_BZ165</strain>
    </source>
</reference>
<keyword evidence="2" id="KW-0812">Transmembrane</keyword>
<feature type="transmembrane region" description="Helical" evidence="2">
    <location>
        <begin position="308"/>
        <end position="328"/>
    </location>
</feature>
<keyword evidence="2" id="KW-0472">Membrane</keyword>
<dbReference type="EMBL" id="CAADFL010000013">
    <property type="protein sequence ID" value="VFK06280.1"/>
    <property type="molecule type" value="Genomic_DNA"/>
</dbReference>
<evidence type="ECO:0000313" key="4">
    <source>
        <dbReference type="EMBL" id="VFJ44404.1"/>
    </source>
</evidence>
<keyword evidence="2" id="KW-1133">Transmembrane helix</keyword>
<dbReference type="EMBL" id="CAADFA010000010">
    <property type="protein sequence ID" value="VFJ44404.1"/>
    <property type="molecule type" value="Genomic_DNA"/>
</dbReference>
<accession>A0A450RWT8</accession>
<evidence type="ECO:0000256" key="2">
    <source>
        <dbReference type="SAM" id="Phobius"/>
    </source>
</evidence>
<evidence type="ECO:0000313" key="3">
    <source>
        <dbReference type="EMBL" id="VFJ43590.1"/>
    </source>
</evidence>
<organism evidence="3">
    <name type="scientific">Candidatus Kentrum sp. FM</name>
    <dbReference type="NCBI Taxonomy" id="2126340"/>
    <lineage>
        <taxon>Bacteria</taxon>
        <taxon>Pseudomonadati</taxon>
        <taxon>Pseudomonadota</taxon>
        <taxon>Gammaproteobacteria</taxon>
        <taxon>Candidatus Kentrum</taxon>
    </lineage>
</organism>
<feature type="transmembrane region" description="Helical" evidence="2">
    <location>
        <begin position="268"/>
        <end position="288"/>
    </location>
</feature>
<feature type="transmembrane region" description="Helical" evidence="2">
    <location>
        <begin position="227"/>
        <end position="248"/>
    </location>
</feature>
<name>A0A450RWT8_9GAMM</name>
<evidence type="ECO:0000313" key="5">
    <source>
        <dbReference type="EMBL" id="VFK06280.1"/>
    </source>
</evidence>
<dbReference type="AlphaFoldDB" id="A0A450RWT8"/>
<dbReference type="EMBL" id="CAADEZ010000010">
    <property type="protein sequence ID" value="VFJ43590.1"/>
    <property type="molecule type" value="Genomic_DNA"/>
</dbReference>
<evidence type="ECO:0000256" key="1">
    <source>
        <dbReference type="SAM" id="MobiDB-lite"/>
    </source>
</evidence>
<gene>
    <name evidence="3" type="ORF">BECKFM1743A_GA0114220_1001020</name>
    <name evidence="5" type="ORF">BECKFM1743B_GA0114221_1001320</name>
    <name evidence="4" type="ORF">BECKFM1743C_GA0114222_1001019</name>
</gene>